<evidence type="ECO:0000313" key="6">
    <source>
        <dbReference type="EMBL" id="GAX10890.1"/>
    </source>
</evidence>
<gene>
    <name evidence="6" type="ORF">FisN_UnNu018</name>
</gene>
<dbReference type="SUPFAM" id="SSF51735">
    <property type="entry name" value="NAD(P)-binding Rossmann-fold domains"/>
    <property type="match status" value="1"/>
</dbReference>
<evidence type="ECO:0000259" key="5">
    <source>
        <dbReference type="SMART" id="SM00829"/>
    </source>
</evidence>
<keyword evidence="1 4" id="KW-0479">Metal-binding</keyword>
<dbReference type="PROSITE" id="PS00059">
    <property type="entry name" value="ADH_ZINC"/>
    <property type="match status" value="1"/>
</dbReference>
<dbReference type="InParanoid" id="A0A1Z5JA75"/>
<keyword evidence="7" id="KW-1185">Reference proteome</keyword>
<dbReference type="AlphaFoldDB" id="A0A1Z5JA75"/>
<protein>
    <recommendedName>
        <fullName evidence="5">Enoyl reductase (ER) domain-containing protein</fullName>
    </recommendedName>
</protein>
<comment type="cofactor">
    <cofactor evidence="4">
        <name>Zn(2+)</name>
        <dbReference type="ChEBI" id="CHEBI:29105"/>
    </cofactor>
</comment>
<keyword evidence="3" id="KW-0560">Oxidoreductase</keyword>
<dbReference type="EMBL" id="BDSP01000029">
    <property type="protein sequence ID" value="GAX10890.1"/>
    <property type="molecule type" value="Genomic_DNA"/>
</dbReference>
<name>A0A1Z5JA75_FISSO</name>
<evidence type="ECO:0000256" key="3">
    <source>
        <dbReference type="ARBA" id="ARBA00023002"/>
    </source>
</evidence>
<dbReference type="InterPro" id="IPR002328">
    <property type="entry name" value="ADH_Zn_CS"/>
</dbReference>
<evidence type="ECO:0000313" key="7">
    <source>
        <dbReference type="Proteomes" id="UP000198406"/>
    </source>
</evidence>
<dbReference type="Pfam" id="PF08240">
    <property type="entry name" value="ADH_N"/>
    <property type="match status" value="1"/>
</dbReference>
<accession>A0A1Z5JA75</accession>
<evidence type="ECO:0000256" key="4">
    <source>
        <dbReference type="RuleBase" id="RU361277"/>
    </source>
</evidence>
<dbReference type="InterPro" id="IPR020843">
    <property type="entry name" value="ER"/>
</dbReference>
<dbReference type="Gene3D" id="3.90.180.10">
    <property type="entry name" value="Medium-chain alcohol dehydrogenases, catalytic domain"/>
    <property type="match status" value="1"/>
</dbReference>
<proteinExistence type="inferred from homology"/>
<dbReference type="OrthoDB" id="256333at2759"/>
<dbReference type="PANTHER" id="PTHR43401:SF5">
    <property type="entry name" value="ALCOHOL DEHYDROGENASE-RELATED"/>
    <property type="match status" value="1"/>
</dbReference>
<comment type="caution">
    <text evidence="6">The sequence shown here is derived from an EMBL/GenBank/DDBJ whole genome shotgun (WGS) entry which is preliminary data.</text>
</comment>
<keyword evidence="2 4" id="KW-0862">Zinc</keyword>
<sequence length="363" mass="38929">MPQSSSNRPMQAAVYREFGGPIRIEHVPIPPISPDGVLVQVMATGVCRSDWHGWKGHDDDVKEHGLPFVPGHELSGIVVRVGRSVKQFSVGDRVTAPFILSCGNCRYCHRNRTTVCSNQQQPGFTYWGSFAEYVAIPRADRNVKRIPDSVSFVQAASLGCRFTTAYRAVKQQGQLQQGESIAIFGAGGVGLSCVMMAASMGANIIVAIDLSNEGLELAIQLGATHVVQASAKDCCQQVQRICGGDGADLCVDAAGFAETCENAVLCTRPAGRMVQVGLPIGDHRPQVPMGRVAGKEIEIIGSHGFAADDLPELLDMVATSSLDPAKLVRREVSLREGAIELENMDKGSPIGITMIVRFNESKL</sequence>
<dbReference type="Proteomes" id="UP000198406">
    <property type="component" value="Unassembled WGS sequence"/>
</dbReference>
<feature type="domain" description="Enoyl reductase (ER)" evidence="5">
    <location>
        <begin position="19"/>
        <end position="355"/>
    </location>
</feature>
<dbReference type="PANTHER" id="PTHR43401">
    <property type="entry name" value="L-THREONINE 3-DEHYDROGENASE"/>
    <property type="match status" value="1"/>
</dbReference>
<dbReference type="SUPFAM" id="SSF50129">
    <property type="entry name" value="GroES-like"/>
    <property type="match status" value="1"/>
</dbReference>
<dbReference type="GO" id="GO:0016491">
    <property type="term" value="F:oxidoreductase activity"/>
    <property type="evidence" value="ECO:0007669"/>
    <property type="project" value="UniProtKB-KW"/>
</dbReference>
<organism evidence="6 7">
    <name type="scientific">Fistulifera solaris</name>
    <name type="common">Oleaginous diatom</name>
    <dbReference type="NCBI Taxonomy" id="1519565"/>
    <lineage>
        <taxon>Eukaryota</taxon>
        <taxon>Sar</taxon>
        <taxon>Stramenopiles</taxon>
        <taxon>Ochrophyta</taxon>
        <taxon>Bacillariophyta</taxon>
        <taxon>Bacillariophyceae</taxon>
        <taxon>Bacillariophycidae</taxon>
        <taxon>Naviculales</taxon>
        <taxon>Naviculaceae</taxon>
        <taxon>Fistulifera</taxon>
    </lineage>
</organism>
<dbReference type="InterPro" id="IPR036291">
    <property type="entry name" value="NAD(P)-bd_dom_sf"/>
</dbReference>
<dbReference type="Pfam" id="PF00107">
    <property type="entry name" value="ADH_zinc_N"/>
    <property type="match status" value="1"/>
</dbReference>
<reference evidence="6 7" key="1">
    <citation type="journal article" date="2015" name="Plant Cell">
        <title>Oil accumulation by the oleaginous diatom Fistulifera solaris as revealed by the genome and transcriptome.</title>
        <authorList>
            <person name="Tanaka T."/>
            <person name="Maeda Y."/>
            <person name="Veluchamy A."/>
            <person name="Tanaka M."/>
            <person name="Abida H."/>
            <person name="Marechal E."/>
            <person name="Bowler C."/>
            <person name="Muto M."/>
            <person name="Sunaga Y."/>
            <person name="Tanaka M."/>
            <person name="Yoshino T."/>
            <person name="Taniguchi T."/>
            <person name="Fukuda Y."/>
            <person name="Nemoto M."/>
            <person name="Matsumoto M."/>
            <person name="Wong P.S."/>
            <person name="Aburatani S."/>
            <person name="Fujibuchi W."/>
        </authorList>
    </citation>
    <scope>NUCLEOTIDE SEQUENCE [LARGE SCALE GENOMIC DNA]</scope>
    <source>
        <strain evidence="6 7">JPCC DA0580</strain>
    </source>
</reference>
<evidence type="ECO:0000256" key="2">
    <source>
        <dbReference type="ARBA" id="ARBA00022833"/>
    </source>
</evidence>
<evidence type="ECO:0000256" key="1">
    <source>
        <dbReference type="ARBA" id="ARBA00022723"/>
    </source>
</evidence>
<dbReference type="GO" id="GO:0008270">
    <property type="term" value="F:zinc ion binding"/>
    <property type="evidence" value="ECO:0007669"/>
    <property type="project" value="InterPro"/>
</dbReference>
<dbReference type="InterPro" id="IPR050129">
    <property type="entry name" value="Zn_alcohol_dh"/>
</dbReference>
<dbReference type="InterPro" id="IPR013154">
    <property type="entry name" value="ADH-like_N"/>
</dbReference>
<dbReference type="InterPro" id="IPR013149">
    <property type="entry name" value="ADH-like_C"/>
</dbReference>
<dbReference type="InterPro" id="IPR011032">
    <property type="entry name" value="GroES-like_sf"/>
</dbReference>
<dbReference type="SMART" id="SM00829">
    <property type="entry name" value="PKS_ER"/>
    <property type="match status" value="1"/>
</dbReference>
<comment type="similarity">
    <text evidence="4">Belongs to the zinc-containing alcohol dehydrogenase family.</text>
</comment>